<keyword evidence="1" id="KW-1133">Transmembrane helix</keyword>
<dbReference type="EMBL" id="MU150244">
    <property type="protein sequence ID" value="KAF9466019.1"/>
    <property type="molecule type" value="Genomic_DNA"/>
</dbReference>
<reference evidence="2" key="1">
    <citation type="submission" date="2020-11" db="EMBL/GenBank/DDBJ databases">
        <authorList>
            <consortium name="DOE Joint Genome Institute"/>
            <person name="Ahrendt S."/>
            <person name="Riley R."/>
            <person name="Andreopoulos W."/>
            <person name="Labutti K."/>
            <person name="Pangilinan J."/>
            <person name="Ruiz-Duenas F.J."/>
            <person name="Barrasa J.M."/>
            <person name="Sanchez-Garcia M."/>
            <person name="Camarero S."/>
            <person name="Miyauchi S."/>
            <person name="Serrano A."/>
            <person name="Linde D."/>
            <person name="Babiker R."/>
            <person name="Drula E."/>
            <person name="Ayuso-Fernandez I."/>
            <person name="Pacheco R."/>
            <person name="Padilla G."/>
            <person name="Ferreira P."/>
            <person name="Barriuso J."/>
            <person name="Kellner H."/>
            <person name="Castanera R."/>
            <person name="Alfaro M."/>
            <person name="Ramirez L."/>
            <person name="Pisabarro A.G."/>
            <person name="Kuo A."/>
            <person name="Tritt A."/>
            <person name="Lipzen A."/>
            <person name="He G."/>
            <person name="Yan M."/>
            <person name="Ng V."/>
            <person name="Cullen D."/>
            <person name="Martin F."/>
            <person name="Rosso M.-N."/>
            <person name="Henrissat B."/>
            <person name="Hibbett D."/>
            <person name="Martinez A.T."/>
            <person name="Grigoriev I.V."/>
        </authorList>
    </citation>
    <scope>NUCLEOTIDE SEQUENCE</scope>
    <source>
        <strain evidence="2">CBS 247.69</strain>
    </source>
</reference>
<keyword evidence="3" id="KW-1185">Reference proteome</keyword>
<protein>
    <submittedName>
        <fullName evidence="2">Uncharacterized protein</fullName>
    </submittedName>
</protein>
<keyword evidence="1" id="KW-0472">Membrane</keyword>
<evidence type="ECO:0000313" key="2">
    <source>
        <dbReference type="EMBL" id="KAF9466019.1"/>
    </source>
</evidence>
<comment type="caution">
    <text evidence="2">The sequence shown here is derived from an EMBL/GenBank/DDBJ whole genome shotgun (WGS) entry which is preliminary data.</text>
</comment>
<sequence>MMICGVKTCMLGGIGSLVDRRVFLLFLIGAIPITLPIQSPLSYFSVPPTWYFRIARPNLLFSQLLRINKPIRIIALTITMMLL</sequence>
<keyword evidence="1" id="KW-0812">Transmembrane</keyword>
<organism evidence="2 3">
    <name type="scientific">Collybia nuda</name>
    <dbReference type="NCBI Taxonomy" id="64659"/>
    <lineage>
        <taxon>Eukaryota</taxon>
        <taxon>Fungi</taxon>
        <taxon>Dikarya</taxon>
        <taxon>Basidiomycota</taxon>
        <taxon>Agaricomycotina</taxon>
        <taxon>Agaricomycetes</taxon>
        <taxon>Agaricomycetidae</taxon>
        <taxon>Agaricales</taxon>
        <taxon>Tricholomatineae</taxon>
        <taxon>Clitocybaceae</taxon>
        <taxon>Collybia</taxon>
    </lineage>
</organism>
<evidence type="ECO:0000313" key="3">
    <source>
        <dbReference type="Proteomes" id="UP000807353"/>
    </source>
</evidence>
<dbReference type="Proteomes" id="UP000807353">
    <property type="component" value="Unassembled WGS sequence"/>
</dbReference>
<dbReference type="AlphaFoldDB" id="A0A9P5YC86"/>
<feature type="transmembrane region" description="Helical" evidence="1">
    <location>
        <begin position="21"/>
        <end position="41"/>
    </location>
</feature>
<accession>A0A9P5YC86</accession>
<evidence type="ECO:0000256" key="1">
    <source>
        <dbReference type="SAM" id="Phobius"/>
    </source>
</evidence>
<name>A0A9P5YC86_9AGAR</name>
<gene>
    <name evidence="2" type="ORF">BDZ94DRAFT_1252820</name>
</gene>
<proteinExistence type="predicted"/>